<evidence type="ECO:0000256" key="2">
    <source>
        <dbReference type="ARBA" id="ARBA00023027"/>
    </source>
</evidence>
<feature type="binding site" evidence="3">
    <location>
        <position position="254"/>
    </location>
    <ligand>
        <name>Zn(2+)</name>
        <dbReference type="ChEBI" id="CHEBI:29105"/>
    </ligand>
</feature>
<dbReference type="InterPro" id="IPR050134">
    <property type="entry name" value="NAD-dep_sirtuin_deacylases"/>
</dbReference>
<organism evidence="5 6">
    <name type="scientific">Trachymyrmex cornetzi</name>
    <dbReference type="NCBI Taxonomy" id="471704"/>
    <lineage>
        <taxon>Eukaryota</taxon>
        <taxon>Metazoa</taxon>
        <taxon>Ecdysozoa</taxon>
        <taxon>Arthropoda</taxon>
        <taxon>Hexapoda</taxon>
        <taxon>Insecta</taxon>
        <taxon>Pterygota</taxon>
        <taxon>Neoptera</taxon>
        <taxon>Endopterygota</taxon>
        <taxon>Hymenoptera</taxon>
        <taxon>Apocrita</taxon>
        <taxon>Aculeata</taxon>
        <taxon>Formicoidea</taxon>
        <taxon>Formicidae</taxon>
        <taxon>Myrmicinae</taxon>
        <taxon>Trachymyrmex</taxon>
    </lineage>
</organism>
<feature type="binding site" evidence="3">
    <location>
        <position position="305"/>
    </location>
    <ligand>
        <name>Zn(2+)</name>
        <dbReference type="ChEBI" id="CHEBI:29105"/>
    </ligand>
</feature>
<feature type="binding site" evidence="3">
    <location>
        <position position="308"/>
    </location>
    <ligand>
        <name>Zn(2+)</name>
        <dbReference type="ChEBI" id="CHEBI:29105"/>
    </ligand>
</feature>
<dbReference type="Gene3D" id="3.30.1600.10">
    <property type="entry name" value="SIR2/SIRT2 'Small Domain"/>
    <property type="match status" value="1"/>
</dbReference>
<evidence type="ECO:0000256" key="3">
    <source>
        <dbReference type="PROSITE-ProRule" id="PRU00236"/>
    </source>
</evidence>
<keyword evidence="3" id="KW-0479">Metal-binding</keyword>
<dbReference type="SUPFAM" id="SSF52467">
    <property type="entry name" value="DHS-like NAD/FAD-binding domain"/>
    <property type="match status" value="1"/>
</dbReference>
<sequence>MARSQDLFVACRPTVISCHNTARISAAARSSPPITVSPSISVYHTQQNKRLVYTHARTRTGFSLAVLCKNRKWLRDPHFCRRRFFRARPIAWLFTLPCLVSSRGEGAVIDEVSNLTFVPKCYPASTEDVMRLKEFVDRHHHLCVLTGAGISTESGIPDYRSAKVGLYARSNRKPVLYKEFCDSEAIRRRYWARNYIGWPRFSSLKPNITHEILKHLEYVGKVGCIVTQNVDNLHLKAGSKKVIELHGTAFRVMCLNCDHKINRHKLQRVFQKLNPSMIATTQMIRPDGDVELSQAQVEGFNVPACDNCGGILKPDIVFFGDNVPHEKVQNVKANVENLSALLVLGTTLSTFSAYRIVLQAIDAKKPIAIVNIGETRADKCINLKVEGRCGDILPKIWQLNISKDCIR</sequence>
<dbReference type="GO" id="GO:0070403">
    <property type="term" value="F:NAD+ binding"/>
    <property type="evidence" value="ECO:0007669"/>
    <property type="project" value="InterPro"/>
</dbReference>
<feature type="binding site" evidence="3">
    <location>
        <position position="257"/>
    </location>
    <ligand>
        <name>Zn(2+)</name>
        <dbReference type="ChEBI" id="CHEBI:29105"/>
    </ligand>
</feature>
<dbReference type="STRING" id="471704.A0A195E5T4"/>
<dbReference type="PANTHER" id="PTHR11085">
    <property type="entry name" value="NAD-DEPENDENT PROTEIN DEACYLASE SIRTUIN-5, MITOCHONDRIAL-RELATED"/>
    <property type="match status" value="1"/>
</dbReference>
<evidence type="ECO:0000259" key="4">
    <source>
        <dbReference type="PROSITE" id="PS50305"/>
    </source>
</evidence>
<evidence type="ECO:0000256" key="1">
    <source>
        <dbReference type="ARBA" id="ARBA00022679"/>
    </source>
</evidence>
<dbReference type="InterPro" id="IPR026590">
    <property type="entry name" value="Ssirtuin_cat_dom"/>
</dbReference>
<evidence type="ECO:0000313" key="6">
    <source>
        <dbReference type="Proteomes" id="UP000078492"/>
    </source>
</evidence>
<dbReference type="PROSITE" id="PS50305">
    <property type="entry name" value="SIRTUIN"/>
    <property type="match status" value="1"/>
</dbReference>
<dbReference type="NCBIfam" id="NF003738">
    <property type="entry name" value="PRK05333.1"/>
    <property type="match status" value="1"/>
</dbReference>
<dbReference type="GO" id="GO:0005759">
    <property type="term" value="C:mitochondrial matrix"/>
    <property type="evidence" value="ECO:0007669"/>
    <property type="project" value="TreeGrafter"/>
</dbReference>
<feature type="domain" description="Deacetylase sirtuin-type" evidence="4">
    <location>
        <begin position="125"/>
        <end position="407"/>
    </location>
</feature>
<dbReference type="InterPro" id="IPR029035">
    <property type="entry name" value="DHS-like_NAD/FAD-binding_dom"/>
</dbReference>
<dbReference type="PANTHER" id="PTHR11085:SF10">
    <property type="entry name" value="NAD-DEPENDENT PROTEIN DEACYLASE SIRTUIN-5, MITOCHONDRIAL-RELATED"/>
    <property type="match status" value="1"/>
</dbReference>
<keyword evidence="6" id="KW-1185">Reference proteome</keyword>
<keyword evidence="2" id="KW-0520">NAD</keyword>
<proteinExistence type="predicted"/>
<protein>
    <submittedName>
        <fullName evidence="5">NAD-dependent ADP-ribosyltransferase sirtuin-4</fullName>
    </submittedName>
</protein>
<accession>A0A195E5T4</accession>
<dbReference type="AlphaFoldDB" id="A0A195E5T4"/>
<evidence type="ECO:0000313" key="5">
    <source>
        <dbReference type="EMBL" id="KYN20446.1"/>
    </source>
</evidence>
<feature type="active site" description="Proton acceptor" evidence="3">
    <location>
        <position position="246"/>
    </location>
</feature>
<dbReference type="GO" id="GO:0046872">
    <property type="term" value="F:metal ion binding"/>
    <property type="evidence" value="ECO:0007669"/>
    <property type="project" value="UniProtKB-KW"/>
</dbReference>
<keyword evidence="1 5" id="KW-0808">Transferase</keyword>
<dbReference type="EMBL" id="KQ979608">
    <property type="protein sequence ID" value="KYN20446.1"/>
    <property type="molecule type" value="Genomic_DNA"/>
</dbReference>
<dbReference type="Pfam" id="PF02146">
    <property type="entry name" value="SIR2"/>
    <property type="match status" value="1"/>
</dbReference>
<dbReference type="Proteomes" id="UP000078492">
    <property type="component" value="Unassembled WGS sequence"/>
</dbReference>
<dbReference type="GO" id="GO:0017136">
    <property type="term" value="F:histone deacetylase activity, NAD-dependent"/>
    <property type="evidence" value="ECO:0007669"/>
    <property type="project" value="TreeGrafter"/>
</dbReference>
<dbReference type="InterPro" id="IPR003000">
    <property type="entry name" value="Sirtuin"/>
</dbReference>
<dbReference type="Gene3D" id="3.40.50.1220">
    <property type="entry name" value="TPP-binding domain"/>
    <property type="match status" value="1"/>
</dbReference>
<name>A0A195E5T4_9HYME</name>
<keyword evidence="3" id="KW-0862">Zinc</keyword>
<reference evidence="5 6" key="1">
    <citation type="submission" date="2015-09" db="EMBL/GenBank/DDBJ databases">
        <title>Trachymyrmex cornetzi WGS genome.</title>
        <authorList>
            <person name="Nygaard S."/>
            <person name="Hu H."/>
            <person name="Boomsma J."/>
            <person name="Zhang G."/>
        </authorList>
    </citation>
    <scope>NUCLEOTIDE SEQUENCE [LARGE SCALE GENOMIC DNA]</scope>
    <source>
        <strain evidence="5">Tcor2-1</strain>
        <tissue evidence="5">Whole body</tissue>
    </source>
</reference>
<dbReference type="InterPro" id="IPR026591">
    <property type="entry name" value="Sirtuin_cat_small_dom_sf"/>
</dbReference>
<gene>
    <name evidence="5" type="ORF">ALC57_07351</name>
</gene>